<reference evidence="1 2" key="1">
    <citation type="submission" date="2016-11" db="EMBL/GenBank/DDBJ databases">
        <authorList>
            <person name="Jaros S."/>
            <person name="Januszkiewicz K."/>
            <person name="Wedrychowicz H."/>
        </authorList>
    </citation>
    <scope>NUCLEOTIDE SEQUENCE [LARGE SCALE GENOMIC DNA]</scope>
    <source>
        <strain evidence="1 2">CECT 7868</strain>
    </source>
</reference>
<dbReference type="STRING" id="1216006.VA7868_01105"/>
<dbReference type="CDD" id="cd14737">
    <property type="entry name" value="PAAR_1"/>
    <property type="match status" value="1"/>
</dbReference>
<accession>A0A1M5XD88</accession>
<evidence type="ECO:0000313" key="2">
    <source>
        <dbReference type="Proteomes" id="UP000184608"/>
    </source>
</evidence>
<dbReference type="InterPro" id="IPR025968">
    <property type="entry name" value="YwqJ_deaminase"/>
</dbReference>
<dbReference type="InterPro" id="IPR008727">
    <property type="entry name" value="PAAR_motif"/>
</dbReference>
<dbReference type="Pfam" id="PF05488">
    <property type="entry name" value="PAAR_motif"/>
    <property type="match status" value="1"/>
</dbReference>
<dbReference type="EMBL" id="FQXZ01000011">
    <property type="protein sequence ID" value="SHH97817.1"/>
    <property type="molecule type" value="Genomic_DNA"/>
</dbReference>
<dbReference type="Proteomes" id="UP000184608">
    <property type="component" value="Unassembled WGS sequence"/>
</dbReference>
<proteinExistence type="predicted"/>
<dbReference type="AlphaFoldDB" id="A0A1M5XD88"/>
<dbReference type="Gene3D" id="2.60.200.60">
    <property type="match status" value="1"/>
</dbReference>
<protein>
    <submittedName>
        <fullName evidence="1">PAAR motif protein</fullName>
    </submittedName>
</protein>
<sequence length="351" mass="36814">MPKAGRLGDSCSGHGCFPATPIIAGSPDVSINGKPAARKGDAVLLHACPCPNVPHGVHGRSISAGSSSVSINGKPASRVGDAIGCGGSIAAGSGDVFIGDTPYKGETFDCGKDSAQEKSTFLKITPLAEAADAIWTCPPFIDEPIRKVVKGEEQAVEVGQVSATRTEAANDLNALVEKDAQELISKNKTSGVAVSRAGIPEEGIISEPFENIPFSLKKGRTFPGTERCGDNKELIKITNQREYMDELSALYAKSGNRLNPVMESKIKEHVKEGAIFGLRDDKGLKGIPGLHAEVQAANNVLNKASAKPGFDVSKVQVSTFKTQNSFGQGKEFIACNHCSGILNGFDILTGH</sequence>
<organism evidence="1 2">
    <name type="scientific">Vibrio aerogenes CECT 7868</name>
    <dbReference type="NCBI Taxonomy" id="1216006"/>
    <lineage>
        <taxon>Bacteria</taxon>
        <taxon>Pseudomonadati</taxon>
        <taxon>Pseudomonadota</taxon>
        <taxon>Gammaproteobacteria</taxon>
        <taxon>Vibrionales</taxon>
        <taxon>Vibrionaceae</taxon>
        <taxon>Vibrio</taxon>
    </lineage>
</organism>
<evidence type="ECO:0000313" key="1">
    <source>
        <dbReference type="EMBL" id="SHH97817.1"/>
    </source>
</evidence>
<keyword evidence="2" id="KW-1185">Reference proteome</keyword>
<gene>
    <name evidence="1" type="ORF">VA7868_01105</name>
</gene>
<dbReference type="Pfam" id="PF14431">
    <property type="entry name" value="YwqJ-deaminase"/>
    <property type="match status" value="1"/>
</dbReference>
<name>A0A1M5XD88_9VIBR</name>